<evidence type="ECO:0000256" key="6">
    <source>
        <dbReference type="HAMAP-Rule" id="MF_01659"/>
    </source>
</evidence>
<dbReference type="EMBL" id="CP036164">
    <property type="protein sequence ID" value="QBF47026.1"/>
    <property type="molecule type" value="Genomic_DNA"/>
</dbReference>
<dbReference type="Gene3D" id="3.40.50.970">
    <property type="match status" value="2"/>
</dbReference>
<comment type="subunit">
    <text evidence="6">Homodimer.</text>
</comment>
<evidence type="ECO:0000259" key="7">
    <source>
        <dbReference type="Pfam" id="PF02776"/>
    </source>
</evidence>
<dbReference type="PANTHER" id="PTHR42916">
    <property type="entry name" value="2-SUCCINYL-5-ENOLPYRUVYL-6-HYDROXY-3-CYCLOHEXENE-1-CARBOXYLATE SYNTHASE"/>
    <property type="match status" value="1"/>
</dbReference>
<dbReference type="UniPathway" id="UPA01057">
    <property type="reaction ID" value="UER00164"/>
</dbReference>
<dbReference type="InterPro" id="IPR012001">
    <property type="entry name" value="Thiamin_PyroP_enz_TPP-bd_dom"/>
</dbReference>
<dbReference type="Proteomes" id="UP000290408">
    <property type="component" value="Chromosome"/>
</dbReference>
<evidence type="ECO:0000313" key="8">
    <source>
        <dbReference type="EMBL" id="QBF47026.1"/>
    </source>
</evidence>
<comment type="function">
    <text evidence="6">Catalyzes the thiamine diphosphate-dependent decarboxylation of 2-oxoglutarate and the subsequent addition of the resulting succinic semialdehyde-thiamine pyrophosphate anion to isochorismate to yield 2-succinyl-5-enolpyruvyl-6-hydroxy-3-cyclohexene-1-carboxylate (SEPHCHC).</text>
</comment>
<dbReference type="STRING" id="1216970.GCA_001570985_02106"/>
<keyword evidence="4 6" id="KW-0786">Thiamine pyrophosphate</keyword>
<comment type="cofactor">
    <cofactor evidence="6">
        <name>thiamine diphosphate</name>
        <dbReference type="ChEBI" id="CHEBI:58937"/>
    </cofactor>
    <text evidence="6">Binds 1 thiamine pyrophosphate per subunit.</text>
</comment>
<dbReference type="GO" id="GO:0070204">
    <property type="term" value="F:2-succinyl-5-enolpyruvyl-6-hydroxy-3-cyclohexene-1-carboxylic-acid synthase activity"/>
    <property type="evidence" value="ECO:0007669"/>
    <property type="project" value="UniProtKB-UniRule"/>
</dbReference>
<dbReference type="UniPathway" id="UPA00079"/>
<evidence type="ECO:0000256" key="5">
    <source>
        <dbReference type="ARBA" id="ARBA00023211"/>
    </source>
</evidence>
<dbReference type="GO" id="GO:0009234">
    <property type="term" value="P:menaquinone biosynthetic process"/>
    <property type="evidence" value="ECO:0007669"/>
    <property type="project" value="UniProtKB-UniRule"/>
</dbReference>
<dbReference type="GO" id="GO:0000287">
    <property type="term" value="F:magnesium ion binding"/>
    <property type="evidence" value="ECO:0007669"/>
    <property type="project" value="UniProtKB-UniRule"/>
</dbReference>
<dbReference type="PIRSF" id="PIRSF004983">
    <property type="entry name" value="MenD"/>
    <property type="match status" value="1"/>
</dbReference>
<dbReference type="SUPFAM" id="SSF52518">
    <property type="entry name" value="Thiamin diphosphate-binding fold (THDP-binding)"/>
    <property type="match status" value="2"/>
</dbReference>
<keyword evidence="6" id="KW-0474">Menaquinone biosynthesis</keyword>
<protein>
    <recommendedName>
        <fullName evidence="6">2-succinyl-5-enolpyruvyl-6-hydroxy-3-cyclohexene-1-carboxylate synthase</fullName>
        <shortName evidence="6">SEPHCHC synthase</shortName>
        <ecNumber evidence="6">2.2.1.9</ecNumber>
    </recommendedName>
    <alternativeName>
        <fullName evidence="6">Menaquinone biosynthesis protein MenD</fullName>
    </alternativeName>
</protein>
<evidence type="ECO:0000313" key="9">
    <source>
        <dbReference type="Proteomes" id="UP000290408"/>
    </source>
</evidence>
<dbReference type="Pfam" id="PF02776">
    <property type="entry name" value="TPP_enzyme_N"/>
    <property type="match status" value="1"/>
</dbReference>
<dbReference type="InterPro" id="IPR004433">
    <property type="entry name" value="MenaQ_synth_MenD"/>
</dbReference>
<keyword evidence="3 6" id="KW-0460">Magnesium</keyword>
<dbReference type="NCBIfam" id="TIGR00173">
    <property type="entry name" value="menD"/>
    <property type="match status" value="1"/>
</dbReference>
<dbReference type="CDD" id="cd07037">
    <property type="entry name" value="TPP_PYR_MenD"/>
    <property type="match status" value="1"/>
</dbReference>
<comment type="pathway">
    <text evidence="6">Quinol/quinone metabolism; menaquinone biosynthesis.</text>
</comment>
<keyword evidence="5 6" id="KW-0464">Manganese</keyword>
<dbReference type="InterPro" id="IPR029061">
    <property type="entry name" value="THDP-binding"/>
</dbReference>
<dbReference type="EC" id="2.2.1.9" evidence="6"/>
<dbReference type="KEGG" id="jli:EXU32_12665"/>
<keyword evidence="2 6" id="KW-0479">Metal-binding</keyword>
<evidence type="ECO:0000256" key="4">
    <source>
        <dbReference type="ARBA" id="ARBA00023052"/>
    </source>
</evidence>
<reference evidence="8 9" key="1">
    <citation type="submission" date="2019-02" db="EMBL/GenBank/DDBJ databases">
        <title>Genomic data mining of an Antarctic deep-sea actinobacterium, Janibacterlimosus P3-3-X1.</title>
        <authorList>
            <person name="Liao L."/>
            <person name="Chen B."/>
        </authorList>
    </citation>
    <scope>NUCLEOTIDE SEQUENCE [LARGE SCALE GENOMIC DNA]</scope>
    <source>
        <strain evidence="8 9">P3-3-X1</strain>
    </source>
</reference>
<dbReference type="AlphaFoldDB" id="A0A4P6MVQ2"/>
<dbReference type="PANTHER" id="PTHR42916:SF1">
    <property type="entry name" value="PROTEIN PHYLLO, CHLOROPLASTIC"/>
    <property type="match status" value="1"/>
</dbReference>
<name>A0A4P6MVQ2_9MICO</name>
<gene>
    <name evidence="6 8" type="primary">menD</name>
    <name evidence="8" type="ORF">EXU32_12665</name>
</gene>
<dbReference type="Gene3D" id="3.40.50.1220">
    <property type="entry name" value="TPP-binding domain"/>
    <property type="match status" value="1"/>
</dbReference>
<feature type="domain" description="Thiamine pyrophosphate enzyme N-terminal TPP-binding" evidence="7">
    <location>
        <begin position="17"/>
        <end position="134"/>
    </location>
</feature>
<evidence type="ECO:0000256" key="2">
    <source>
        <dbReference type="ARBA" id="ARBA00022723"/>
    </source>
</evidence>
<organism evidence="8 9">
    <name type="scientific">Janibacter limosus</name>
    <dbReference type="NCBI Taxonomy" id="53458"/>
    <lineage>
        <taxon>Bacteria</taxon>
        <taxon>Bacillati</taxon>
        <taxon>Actinomycetota</taxon>
        <taxon>Actinomycetes</taxon>
        <taxon>Micrococcales</taxon>
        <taxon>Intrasporangiaceae</taxon>
        <taxon>Janibacter</taxon>
    </lineage>
</organism>
<keyword evidence="1 6" id="KW-0808">Transferase</keyword>
<comment type="catalytic activity">
    <reaction evidence="6">
        <text>isochorismate + 2-oxoglutarate + H(+) = 5-enolpyruvoyl-6-hydroxy-2-succinyl-cyclohex-3-ene-1-carboxylate + CO2</text>
        <dbReference type="Rhea" id="RHEA:25593"/>
        <dbReference type="ChEBI" id="CHEBI:15378"/>
        <dbReference type="ChEBI" id="CHEBI:16526"/>
        <dbReference type="ChEBI" id="CHEBI:16810"/>
        <dbReference type="ChEBI" id="CHEBI:29780"/>
        <dbReference type="ChEBI" id="CHEBI:58818"/>
        <dbReference type="EC" id="2.2.1.9"/>
    </reaction>
</comment>
<dbReference type="OrthoDB" id="9791859at2"/>
<dbReference type="GO" id="GO:0030976">
    <property type="term" value="F:thiamine pyrophosphate binding"/>
    <property type="evidence" value="ECO:0007669"/>
    <property type="project" value="UniProtKB-UniRule"/>
</dbReference>
<accession>A0A4P6MVQ2</accession>
<comment type="pathway">
    <text evidence="6">Quinol/quinone metabolism; 1,4-dihydroxy-2-naphthoate biosynthesis; 1,4-dihydroxy-2-naphthoate from chorismate: step 2/7.</text>
</comment>
<evidence type="ECO:0000256" key="1">
    <source>
        <dbReference type="ARBA" id="ARBA00022679"/>
    </source>
</evidence>
<comment type="similarity">
    <text evidence="6">Belongs to the TPP enzyme family. MenD subfamily.</text>
</comment>
<dbReference type="HAMAP" id="MF_01659">
    <property type="entry name" value="MenD"/>
    <property type="match status" value="1"/>
</dbReference>
<dbReference type="GO" id="GO:0030145">
    <property type="term" value="F:manganese ion binding"/>
    <property type="evidence" value="ECO:0007669"/>
    <property type="project" value="UniProtKB-UniRule"/>
</dbReference>
<comment type="cofactor">
    <cofactor evidence="6">
        <name>Mg(2+)</name>
        <dbReference type="ChEBI" id="CHEBI:18420"/>
    </cofactor>
    <cofactor evidence="6">
        <name>Mn(2+)</name>
        <dbReference type="ChEBI" id="CHEBI:29035"/>
    </cofactor>
</comment>
<evidence type="ECO:0000256" key="3">
    <source>
        <dbReference type="ARBA" id="ARBA00022842"/>
    </source>
</evidence>
<dbReference type="CDD" id="cd02009">
    <property type="entry name" value="TPP_SHCHC_synthase"/>
    <property type="match status" value="1"/>
</dbReference>
<sequence>MSHETGGRIGPVNPSTTGARVLLDELVRLGLREVVLCPGSRSAPLAYAAHDLEVAGRIRLHVRVDERSAAFLALGLAKTSRRPAAVITTSGTAVANLHPAVLEAHHGAVPLLLLTADRPPELRGIGANQATDQIGVYGEHVRLALELETPADPSRQAPAWRTAAARAVAAATGALGGTGTAGPVHLDLPYRDPLAPSGGDLAPSGGLPDPLLGRPDGAAWVALPEPATWTATPVAGPAALLAHDPDTLVVIGELPTAQHRAAALAWATHHGAPVIAEPGPGGSPLVLPHGDRILAAAHWVGEHLPSRVVVVGRPTLGRAVPALTRTPGLRVEVVTPGEPGAAGWADATHTAAAVHPFAALGVQGEGKEVTPFARTWLAAGERVAAALAPDARADADLDGPVTARVVHDALPEDSALFLGSSSVARDIAHGTAHVRDDVEIVTSRGLAGIDGCVSTAVGLALSRPGPTLALLGDLTFLHDANGLLIGPDEPRPDLTIVVVDDDGGSIFSTLEYGVAELEGPMRRLFTTPTGTDIELLCAAHGVPATTVTDAAGLAQLVSRPSTGIRVIRVPVDPGARRAAGQASRDAVVAALAD</sequence>
<proteinExistence type="inferred from homology"/>
<keyword evidence="9" id="KW-1185">Reference proteome</keyword>